<reference evidence="2" key="1">
    <citation type="journal article" date="2023" name="Science">
        <title>Genome structures resolve the early diversification of teleost fishes.</title>
        <authorList>
            <person name="Parey E."/>
            <person name="Louis A."/>
            <person name="Montfort J."/>
            <person name="Bouchez O."/>
            <person name="Roques C."/>
            <person name="Iampietro C."/>
            <person name="Lluch J."/>
            <person name="Castinel A."/>
            <person name="Donnadieu C."/>
            <person name="Desvignes T."/>
            <person name="Floi Bucao C."/>
            <person name="Jouanno E."/>
            <person name="Wen M."/>
            <person name="Mejri S."/>
            <person name="Dirks R."/>
            <person name="Jansen H."/>
            <person name="Henkel C."/>
            <person name="Chen W.J."/>
            <person name="Zahm M."/>
            <person name="Cabau C."/>
            <person name="Klopp C."/>
            <person name="Thompson A.W."/>
            <person name="Robinson-Rechavi M."/>
            <person name="Braasch I."/>
            <person name="Lecointre G."/>
            <person name="Bobe J."/>
            <person name="Postlethwait J.H."/>
            <person name="Berthelot C."/>
            <person name="Roest Crollius H."/>
            <person name="Guiguen Y."/>
        </authorList>
    </citation>
    <scope>NUCLEOTIDE SEQUENCE</scope>
    <source>
        <strain evidence="2">NC1722</strain>
    </source>
</reference>
<dbReference type="EMBL" id="JAINUG010000001">
    <property type="protein sequence ID" value="KAJ8419092.1"/>
    <property type="molecule type" value="Genomic_DNA"/>
</dbReference>
<protein>
    <submittedName>
        <fullName evidence="2">Uncharacterized protein</fullName>
    </submittedName>
</protein>
<evidence type="ECO:0000256" key="1">
    <source>
        <dbReference type="SAM" id="MobiDB-lite"/>
    </source>
</evidence>
<accession>A0AAD7TEP2</accession>
<dbReference type="Proteomes" id="UP001221898">
    <property type="component" value="Unassembled WGS sequence"/>
</dbReference>
<keyword evidence="3" id="KW-1185">Reference proteome</keyword>
<organism evidence="2 3">
    <name type="scientific">Aldrovandia affinis</name>
    <dbReference type="NCBI Taxonomy" id="143900"/>
    <lineage>
        <taxon>Eukaryota</taxon>
        <taxon>Metazoa</taxon>
        <taxon>Chordata</taxon>
        <taxon>Craniata</taxon>
        <taxon>Vertebrata</taxon>
        <taxon>Euteleostomi</taxon>
        <taxon>Actinopterygii</taxon>
        <taxon>Neopterygii</taxon>
        <taxon>Teleostei</taxon>
        <taxon>Notacanthiformes</taxon>
        <taxon>Halosauridae</taxon>
        <taxon>Aldrovandia</taxon>
    </lineage>
</organism>
<proteinExistence type="predicted"/>
<evidence type="ECO:0000313" key="2">
    <source>
        <dbReference type="EMBL" id="KAJ8419092.1"/>
    </source>
</evidence>
<feature type="region of interest" description="Disordered" evidence="1">
    <location>
        <begin position="77"/>
        <end position="103"/>
    </location>
</feature>
<sequence>MREAIWLVREEFALTGVFKSAAPGDRAHFIRTCLGGKEISISAQYPVAPHIHTPPWLKRGRLPTACTPISLSSANIAGASPAESTNATAARPDGARNPVGKRAEEFEKFLTPRLDKSARGTCLPAETWPPAFRTRAQT</sequence>
<dbReference type="AlphaFoldDB" id="A0AAD7TEP2"/>
<name>A0AAD7TEP2_9TELE</name>
<evidence type="ECO:0000313" key="3">
    <source>
        <dbReference type="Proteomes" id="UP001221898"/>
    </source>
</evidence>
<gene>
    <name evidence="2" type="ORF">AAFF_G00005910</name>
</gene>
<comment type="caution">
    <text evidence="2">The sequence shown here is derived from an EMBL/GenBank/DDBJ whole genome shotgun (WGS) entry which is preliminary data.</text>
</comment>